<feature type="binding site" evidence="10">
    <location>
        <begin position="16"/>
        <end position="18"/>
    </location>
    <ligand>
        <name>UDP-N-acetyl-alpha-D-glucosamine</name>
        <dbReference type="ChEBI" id="CHEBI:57705"/>
    </ligand>
</feature>
<evidence type="ECO:0000313" key="14">
    <source>
        <dbReference type="Proteomes" id="UP001172083"/>
    </source>
</evidence>
<feature type="binding site" evidence="10">
    <location>
        <position position="171"/>
    </location>
    <ligand>
        <name>UDP-N-acetyl-alpha-D-glucosamine</name>
        <dbReference type="ChEBI" id="CHEBI:57705"/>
    </ligand>
</feature>
<dbReference type="EMBL" id="JAUJEB010000001">
    <property type="protein sequence ID" value="MDN5211565.1"/>
    <property type="molecule type" value="Genomic_DNA"/>
</dbReference>
<name>A0ABT8L429_9BACT</name>
<dbReference type="Proteomes" id="UP001172083">
    <property type="component" value="Unassembled WGS sequence"/>
</dbReference>
<proteinExistence type="inferred from homology"/>
<keyword evidence="2 10" id="KW-0132">Cell division</keyword>
<organism evidence="13 14">
    <name type="scientific">Agaribacillus aureus</name>
    <dbReference type="NCBI Taxonomy" id="3051825"/>
    <lineage>
        <taxon>Bacteria</taxon>
        <taxon>Pseudomonadati</taxon>
        <taxon>Bacteroidota</taxon>
        <taxon>Cytophagia</taxon>
        <taxon>Cytophagales</taxon>
        <taxon>Splendidivirgaceae</taxon>
        <taxon>Agaribacillus</taxon>
    </lineage>
</organism>
<keyword evidence="8 10" id="KW-0131">Cell cycle</keyword>
<comment type="pathway">
    <text evidence="10">Cell wall biogenesis; peptidoglycan biosynthesis.</text>
</comment>
<comment type="caution">
    <text evidence="13">The sequence shown here is derived from an EMBL/GenBank/DDBJ whole genome shotgun (WGS) entry which is preliminary data.</text>
</comment>
<keyword evidence="9 10" id="KW-0961">Cell wall biogenesis/degradation</keyword>
<dbReference type="NCBIfam" id="TIGR01133">
    <property type="entry name" value="murG"/>
    <property type="match status" value="1"/>
</dbReference>
<evidence type="ECO:0000256" key="10">
    <source>
        <dbReference type="HAMAP-Rule" id="MF_00033"/>
    </source>
</evidence>
<keyword evidence="4 10" id="KW-0808">Transferase</keyword>
<evidence type="ECO:0000313" key="13">
    <source>
        <dbReference type="EMBL" id="MDN5211565.1"/>
    </source>
</evidence>
<dbReference type="Pfam" id="PF03033">
    <property type="entry name" value="Glyco_transf_28"/>
    <property type="match status" value="1"/>
</dbReference>
<dbReference type="InterPro" id="IPR004276">
    <property type="entry name" value="GlycoTrans_28_N"/>
</dbReference>
<feature type="domain" description="Glycosyl transferase family 28 C-terminal" evidence="12">
    <location>
        <begin position="196"/>
        <end position="359"/>
    </location>
</feature>
<accession>A0ABT8L429</accession>
<dbReference type="Gene3D" id="3.40.50.2000">
    <property type="entry name" value="Glycogen Phosphorylase B"/>
    <property type="match status" value="2"/>
</dbReference>
<comment type="subcellular location">
    <subcellularLocation>
        <location evidence="10">Cell membrane</location>
        <topology evidence="10">Peripheral membrane protein</topology>
        <orientation evidence="10">Cytoplasmic side</orientation>
    </subcellularLocation>
</comment>
<dbReference type="CDD" id="cd03785">
    <property type="entry name" value="GT28_MurG"/>
    <property type="match status" value="1"/>
</dbReference>
<evidence type="ECO:0000256" key="9">
    <source>
        <dbReference type="ARBA" id="ARBA00023316"/>
    </source>
</evidence>
<keyword evidence="3 10" id="KW-0328">Glycosyltransferase</keyword>
<dbReference type="Pfam" id="PF04101">
    <property type="entry name" value="Glyco_tran_28_C"/>
    <property type="match status" value="1"/>
</dbReference>
<keyword evidence="6 10" id="KW-0573">Peptidoglycan synthesis</keyword>
<keyword evidence="5 10" id="KW-0133">Cell shape</keyword>
<dbReference type="PANTHER" id="PTHR21015">
    <property type="entry name" value="UDP-N-ACETYLGLUCOSAMINE--N-ACETYLMURAMYL-(PENTAPEPTIDE) PYROPHOSPHORYL-UNDECAPRENOL N-ACETYLGLUCOSAMINE TRANSFERASE 1"/>
    <property type="match status" value="1"/>
</dbReference>
<evidence type="ECO:0000256" key="5">
    <source>
        <dbReference type="ARBA" id="ARBA00022960"/>
    </source>
</evidence>
<protein>
    <recommendedName>
        <fullName evidence="10">UDP-N-acetylglucosamine--N-acetylmuramyl-(pentapeptide) pyrophosphoryl-undecaprenol N-acetylglucosamine transferase</fullName>
        <ecNumber evidence="10">2.4.1.227</ecNumber>
    </recommendedName>
    <alternativeName>
        <fullName evidence="10">Undecaprenyl-PP-MurNAc-pentapeptide-UDPGlcNAc GlcNAc transferase</fullName>
    </alternativeName>
</protein>
<comment type="similarity">
    <text evidence="10">Belongs to the glycosyltransferase 28 family. MurG subfamily.</text>
</comment>
<dbReference type="HAMAP" id="MF_00033">
    <property type="entry name" value="MurG"/>
    <property type="match status" value="1"/>
</dbReference>
<keyword evidence="14" id="KW-1185">Reference proteome</keyword>
<feature type="binding site" evidence="10">
    <location>
        <position position="203"/>
    </location>
    <ligand>
        <name>UDP-N-acetyl-alpha-D-glucosamine</name>
        <dbReference type="ChEBI" id="CHEBI:57705"/>
    </ligand>
</feature>
<reference evidence="13" key="1">
    <citation type="submission" date="2023-06" db="EMBL/GenBank/DDBJ databases">
        <title>Genomic of Agaribacillus aureum.</title>
        <authorList>
            <person name="Wang G."/>
        </authorList>
    </citation>
    <scope>NUCLEOTIDE SEQUENCE</scope>
    <source>
        <strain evidence="13">BMA12</strain>
    </source>
</reference>
<dbReference type="EC" id="2.4.1.227" evidence="10"/>
<dbReference type="PANTHER" id="PTHR21015:SF22">
    <property type="entry name" value="GLYCOSYLTRANSFERASE"/>
    <property type="match status" value="1"/>
</dbReference>
<feature type="domain" description="Glycosyltransferase family 28 N-terminal" evidence="11">
    <location>
        <begin position="9"/>
        <end position="148"/>
    </location>
</feature>
<feature type="binding site" evidence="10">
    <location>
        <position position="302"/>
    </location>
    <ligand>
        <name>UDP-N-acetyl-alpha-D-glucosamine</name>
        <dbReference type="ChEBI" id="CHEBI:57705"/>
    </ligand>
</feature>
<keyword evidence="7 10" id="KW-0472">Membrane</keyword>
<dbReference type="GO" id="GO:0016757">
    <property type="term" value="F:glycosyltransferase activity"/>
    <property type="evidence" value="ECO:0007669"/>
    <property type="project" value="UniProtKB-KW"/>
</dbReference>
<evidence type="ECO:0000256" key="3">
    <source>
        <dbReference type="ARBA" id="ARBA00022676"/>
    </source>
</evidence>
<sequence length="369" mass="40601">MEKHRPYRIIISGGGTGGHIYPAIAIANTLKAMNPETEMLFVGAKGRMEMQKVPEAGYNIIGLWISGIQRKLTVNNLSFPFKLISSLLRSGKIIRKFKPDVVIGVGGFASGPLLYRATRKGIPSLIQEQNSFPGITNKLLAKKVDKICVADDRMERFFPKEKIVITGNPVRKDIINAENKREEAQGFFNLKPGKKTVLVIGGSNGARTINHSILSGIETIIQAGVQVIWQTGKFYFEEVNESVKNHDISNFRILEFLKEMDLAYAAADVVISRAGALSISELCLVGKPVIFVPSPNVAEDHQTKNARALVDKSAAMLIKDQEAKTKLVEATLALINDNDRQVSLKENISKLARPDAAEKIATEILKLIN</sequence>
<dbReference type="InterPro" id="IPR006009">
    <property type="entry name" value="GlcNAc_MurG"/>
</dbReference>
<comment type="function">
    <text evidence="10">Cell wall formation. Catalyzes the transfer of a GlcNAc subunit on undecaprenyl-pyrophosphoryl-MurNAc-pentapeptide (lipid intermediate I) to form undecaprenyl-pyrophosphoryl-MurNAc-(pentapeptide)GlcNAc (lipid intermediate II).</text>
</comment>
<evidence type="ECO:0000256" key="6">
    <source>
        <dbReference type="ARBA" id="ARBA00022984"/>
    </source>
</evidence>
<evidence type="ECO:0000256" key="8">
    <source>
        <dbReference type="ARBA" id="ARBA00023306"/>
    </source>
</evidence>
<comment type="catalytic activity">
    <reaction evidence="10">
        <text>di-trans,octa-cis-undecaprenyl diphospho-N-acetyl-alpha-D-muramoyl-L-alanyl-D-glutamyl-meso-2,6-diaminopimeloyl-D-alanyl-D-alanine + UDP-N-acetyl-alpha-D-glucosamine = di-trans,octa-cis-undecaprenyl diphospho-[N-acetyl-alpha-D-glucosaminyl-(1-&gt;4)]-N-acetyl-alpha-D-muramoyl-L-alanyl-D-glutamyl-meso-2,6-diaminopimeloyl-D-alanyl-D-alanine + UDP + H(+)</text>
        <dbReference type="Rhea" id="RHEA:31227"/>
        <dbReference type="ChEBI" id="CHEBI:15378"/>
        <dbReference type="ChEBI" id="CHEBI:57705"/>
        <dbReference type="ChEBI" id="CHEBI:58223"/>
        <dbReference type="ChEBI" id="CHEBI:61387"/>
        <dbReference type="ChEBI" id="CHEBI:61388"/>
        <dbReference type="EC" id="2.4.1.227"/>
    </reaction>
</comment>
<feature type="binding site" evidence="10">
    <location>
        <position position="130"/>
    </location>
    <ligand>
        <name>UDP-N-acetyl-alpha-D-glucosamine</name>
        <dbReference type="ChEBI" id="CHEBI:57705"/>
    </ligand>
</feature>
<gene>
    <name evidence="10 13" type="primary">murG</name>
    <name evidence="13" type="ORF">QQ020_05870</name>
</gene>
<evidence type="ECO:0000256" key="7">
    <source>
        <dbReference type="ARBA" id="ARBA00023136"/>
    </source>
</evidence>
<evidence type="ECO:0000256" key="1">
    <source>
        <dbReference type="ARBA" id="ARBA00022475"/>
    </source>
</evidence>
<evidence type="ECO:0000256" key="4">
    <source>
        <dbReference type="ARBA" id="ARBA00022679"/>
    </source>
</evidence>
<dbReference type="SUPFAM" id="SSF53756">
    <property type="entry name" value="UDP-Glycosyltransferase/glycogen phosphorylase"/>
    <property type="match status" value="1"/>
</dbReference>
<comment type="caution">
    <text evidence="10">Lacks conserved residue(s) required for the propagation of feature annotation.</text>
</comment>
<dbReference type="InterPro" id="IPR007235">
    <property type="entry name" value="Glyco_trans_28_C"/>
</dbReference>
<evidence type="ECO:0000259" key="12">
    <source>
        <dbReference type="Pfam" id="PF04101"/>
    </source>
</evidence>
<keyword evidence="1 10" id="KW-1003">Cell membrane</keyword>
<evidence type="ECO:0000259" key="11">
    <source>
        <dbReference type="Pfam" id="PF03033"/>
    </source>
</evidence>
<evidence type="ECO:0000256" key="2">
    <source>
        <dbReference type="ARBA" id="ARBA00022618"/>
    </source>
</evidence>